<evidence type="ECO:0000313" key="4">
    <source>
        <dbReference type="EMBL" id="MBB0232428.1"/>
    </source>
</evidence>
<dbReference type="RefSeq" id="WP_182666961.1">
    <property type="nucleotide sequence ID" value="NZ_VKHS01000928.1"/>
</dbReference>
<dbReference type="Pfam" id="PF13518">
    <property type="entry name" value="HTH_28"/>
    <property type="match status" value="1"/>
</dbReference>
<comment type="caution">
    <text evidence="4">The sequence shown here is derived from an EMBL/GenBank/DDBJ whole genome shotgun (WGS) entry which is preliminary data.</text>
</comment>
<gene>
    <name evidence="4" type="ORF">FOE67_23775</name>
</gene>
<dbReference type="InterPro" id="IPR038717">
    <property type="entry name" value="Tc1-like_DDE_dom"/>
</dbReference>
<accession>A0A7W3T7M2</accession>
<evidence type="ECO:0000259" key="1">
    <source>
        <dbReference type="Pfam" id="PF13358"/>
    </source>
</evidence>
<keyword evidence="5" id="KW-1185">Reference proteome</keyword>
<evidence type="ECO:0000259" key="3">
    <source>
        <dbReference type="Pfam" id="PF13592"/>
    </source>
</evidence>
<feature type="domain" description="Winged helix-turn helix" evidence="3">
    <location>
        <begin position="96"/>
        <end position="151"/>
    </location>
</feature>
<evidence type="ECO:0000259" key="2">
    <source>
        <dbReference type="Pfam" id="PF13518"/>
    </source>
</evidence>
<dbReference type="GO" id="GO:0003676">
    <property type="term" value="F:nucleic acid binding"/>
    <property type="evidence" value="ECO:0007669"/>
    <property type="project" value="InterPro"/>
</dbReference>
<dbReference type="NCBIfam" id="NF033545">
    <property type="entry name" value="transpos_IS630"/>
    <property type="match status" value="1"/>
</dbReference>
<dbReference type="Proteomes" id="UP000530234">
    <property type="component" value="Unassembled WGS sequence"/>
</dbReference>
<dbReference type="InterPro" id="IPR055247">
    <property type="entry name" value="InsJ-like_HTH"/>
</dbReference>
<dbReference type="InterPro" id="IPR025959">
    <property type="entry name" value="Winged_HTH_dom"/>
</dbReference>
<sequence>MRRLSPAQQEAVRMRVMAAIDAGLPVAEAARVFGVSTKSIGRWRARRDGGGAEALRSGKPGRKVGSCRFLSESEEAAVRQAIIEYCPEQLGLGGMLWTTRKVNEFLHRHFGVRFSHGGLCKLMDRMGLSFQRPDRRAREADPAAIEEWTRTTYPAIRARAAAENALVMFADQVGIRSDQVSGRTWGERGNTPIVARSGQRYGVNAMSVISTRGTMHFTVFADRFTAATCITFLKRVIGNFPEQKIHLIVDRHPVHRSKKVNAWVAEHTDSIELHFLPAYAPHLNPDELVNADLKRQLADKVIENRAQLEASTRSILHGIQKFPARVRGYFRAPHTRYAADTI</sequence>
<dbReference type="Pfam" id="PF13358">
    <property type="entry name" value="DDE_3"/>
    <property type="match status" value="1"/>
</dbReference>
<dbReference type="InterPro" id="IPR012337">
    <property type="entry name" value="RNaseH-like_sf"/>
</dbReference>
<dbReference type="SUPFAM" id="SSF46689">
    <property type="entry name" value="Homeodomain-like"/>
    <property type="match status" value="1"/>
</dbReference>
<feature type="domain" description="Tc1-like transposase DDE" evidence="1">
    <location>
        <begin position="167"/>
        <end position="308"/>
    </location>
</feature>
<reference evidence="5" key="1">
    <citation type="submission" date="2019-10" db="EMBL/GenBank/DDBJ databases">
        <title>Streptomyces sp. nov., a novel actinobacterium isolated from alkaline environment.</title>
        <authorList>
            <person name="Golinska P."/>
        </authorList>
    </citation>
    <scope>NUCLEOTIDE SEQUENCE [LARGE SCALE GENOMIC DNA]</scope>
    <source>
        <strain evidence="5">DSM 42108</strain>
    </source>
</reference>
<dbReference type="SUPFAM" id="SSF53098">
    <property type="entry name" value="Ribonuclease H-like"/>
    <property type="match status" value="1"/>
</dbReference>
<feature type="domain" description="Insertion element IS150 protein InsJ-like helix-turn-helix" evidence="2">
    <location>
        <begin position="13"/>
        <end position="62"/>
    </location>
</feature>
<evidence type="ECO:0000313" key="5">
    <source>
        <dbReference type="Proteomes" id="UP000530234"/>
    </source>
</evidence>
<dbReference type="Pfam" id="PF13592">
    <property type="entry name" value="HTH_33"/>
    <property type="match status" value="1"/>
</dbReference>
<proteinExistence type="predicted"/>
<dbReference type="InterPro" id="IPR036397">
    <property type="entry name" value="RNaseH_sf"/>
</dbReference>
<dbReference type="AlphaFoldDB" id="A0A7W3T7M2"/>
<dbReference type="Gene3D" id="3.30.420.10">
    <property type="entry name" value="Ribonuclease H-like superfamily/Ribonuclease H"/>
    <property type="match status" value="1"/>
</dbReference>
<protein>
    <submittedName>
        <fullName evidence="4">IS630 family transposase</fullName>
    </submittedName>
</protein>
<organism evidence="4 5">
    <name type="scientific">Streptomyces calidiresistens</name>
    <dbReference type="NCBI Taxonomy" id="1485586"/>
    <lineage>
        <taxon>Bacteria</taxon>
        <taxon>Bacillati</taxon>
        <taxon>Actinomycetota</taxon>
        <taxon>Actinomycetes</taxon>
        <taxon>Kitasatosporales</taxon>
        <taxon>Streptomycetaceae</taxon>
        <taxon>Streptomyces</taxon>
    </lineage>
</organism>
<name>A0A7W3T7M2_9ACTN</name>
<dbReference type="InterPro" id="IPR047655">
    <property type="entry name" value="Transpos_IS630-like"/>
</dbReference>
<dbReference type="EMBL" id="VKHS01000928">
    <property type="protein sequence ID" value="MBB0232428.1"/>
    <property type="molecule type" value="Genomic_DNA"/>
</dbReference>
<dbReference type="InterPro" id="IPR009057">
    <property type="entry name" value="Homeodomain-like_sf"/>
</dbReference>